<sequence length="111" mass="12472">MSNLNHRTACGLVKPRVTRGMYLWTVELGGIRTVVPFQRRVALQICARVNGCNDAVWPLSFPLMCELFTAITQETTDSLTPGVTSILLVQTTGNYGRNSWKDRPLGRSFIW</sequence>
<organism evidence="1 2">
    <name type="scientific">Araneus ventricosus</name>
    <name type="common">Orbweaver spider</name>
    <name type="synonym">Epeira ventricosa</name>
    <dbReference type="NCBI Taxonomy" id="182803"/>
    <lineage>
        <taxon>Eukaryota</taxon>
        <taxon>Metazoa</taxon>
        <taxon>Ecdysozoa</taxon>
        <taxon>Arthropoda</taxon>
        <taxon>Chelicerata</taxon>
        <taxon>Arachnida</taxon>
        <taxon>Araneae</taxon>
        <taxon>Araneomorphae</taxon>
        <taxon>Entelegynae</taxon>
        <taxon>Araneoidea</taxon>
        <taxon>Araneidae</taxon>
        <taxon>Araneus</taxon>
    </lineage>
</organism>
<evidence type="ECO:0000313" key="1">
    <source>
        <dbReference type="EMBL" id="GBN38269.1"/>
    </source>
</evidence>
<name>A0A4Y2NHW4_ARAVE</name>
<dbReference type="Proteomes" id="UP000499080">
    <property type="component" value="Unassembled WGS sequence"/>
</dbReference>
<keyword evidence="2" id="KW-1185">Reference proteome</keyword>
<reference evidence="1 2" key="1">
    <citation type="journal article" date="2019" name="Sci. Rep.">
        <title>Orb-weaving spider Araneus ventricosus genome elucidates the spidroin gene catalogue.</title>
        <authorList>
            <person name="Kono N."/>
            <person name="Nakamura H."/>
            <person name="Ohtoshi R."/>
            <person name="Moran D.A.P."/>
            <person name="Shinohara A."/>
            <person name="Yoshida Y."/>
            <person name="Fujiwara M."/>
            <person name="Mori M."/>
            <person name="Tomita M."/>
            <person name="Arakawa K."/>
        </authorList>
    </citation>
    <scope>NUCLEOTIDE SEQUENCE [LARGE SCALE GENOMIC DNA]</scope>
</reference>
<comment type="caution">
    <text evidence="1">The sequence shown here is derived from an EMBL/GenBank/DDBJ whole genome shotgun (WGS) entry which is preliminary data.</text>
</comment>
<proteinExistence type="predicted"/>
<dbReference type="AlphaFoldDB" id="A0A4Y2NHW4"/>
<gene>
    <name evidence="1" type="ORF">AVEN_30008_1</name>
</gene>
<evidence type="ECO:0000313" key="2">
    <source>
        <dbReference type="Proteomes" id="UP000499080"/>
    </source>
</evidence>
<accession>A0A4Y2NHW4</accession>
<dbReference type="EMBL" id="BGPR01009151">
    <property type="protein sequence ID" value="GBN38269.1"/>
    <property type="molecule type" value="Genomic_DNA"/>
</dbReference>
<protein>
    <submittedName>
        <fullName evidence="1">Uncharacterized protein</fullName>
    </submittedName>
</protein>